<accession>A0A7W2A8N2</accession>
<evidence type="ECO:0000256" key="1">
    <source>
        <dbReference type="SAM" id="MobiDB-lite"/>
    </source>
</evidence>
<dbReference type="RefSeq" id="WP_181751247.1">
    <property type="nucleotide sequence ID" value="NZ_JACEIQ010000005.1"/>
</dbReference>
<dbReference type="InterPro" id="IPR051922">
    <property type="entry name" value="Bact_Sporulation_Assoc"/>
</dbReference>
<dbReference type="EMBL" id="JACEIQ010000005">
    <property type="protein sequence ID" value="MBA4493998.1"/>
    <property type="molecule type" value="Genomic_DNA"/>
</dbReference>
<evidence type="ECO:0000313" key="3">
    <source>
        <dbReference type="Proteomes" id="UP000535491"/>
    </source>
</evidence>
<keyword evidence="3" id="KW-1185">Reference proteome</keyword>
<sequence length="595" mass="65014">MYRKWISSIMALALFILLCIPGTTTFAKGKVHILKFSTEKHKYTHSEKNQTNQMDWKIGLKNYQKSARKNKKIQSQKNITGTETKTAAETSTAASTDPVTYNGSLRQGEIHYYRFVTSTDGVVDLTVTGKIYKPDALITNLDGTVTYNQGDQLPAGEYLLVVKDGNGLYTATVTGLTYSQMPDTSLPNLNVTNPATYSHRLSIYDTSFSFEGNTDAESLTFGVHGSNDFKPLPQSFVEQVFMTDNSPTYNYYGFLAKNQTGNSLYRMYEIIYPSAYRIDGNDRYEVSAYSSRALTKDPVKSVTIARGDSVIDAVTGGPLAGLDSGPILLTAPTALPVSISEEIKRIKPETAYIVGGTGSVSSGVEQEIKDLGVNTVRFDGANRFEVSAKVADYLTQTMNSHGTSQDTAFIANGSVLTDATAALSVAIEKGIPVLYVSENSIPDSIDTFIKNYPQYKKFIILGGTGTVSDSVKTKLQSYSQGITVDRISGANRFDVNVNIIKYFSLKVNTVVVGRGDNVPNKPGEVYPDVISGAPLAAKYKGPILLTLPDQLPPEIEAYLNQQRSLGNKIDQMFVQGGPGSVSDDQLIYMMEQYMQ</sequence>
<dbReference type="Proteomes" id="UP000535491">
    <property type="component" value="Unassembled WGS sequence"/>
</dbReference>
<dbReference type="AlphaFoldDB" id="A0A7W2A8N2"/>
<evidence type="ECO:0000313" key="2">
    <source>
        <dbReference type="EMBL" id="MBA4493998.1"/>
    </source>
</evidence>
<proteinExistence type="predicted"/>
<comment type="caution">
    <text evidence="2">The sequence shown here is derived from an EMBL/GenBank/DDBJ whole genome shotgun (WGS) entry which is preliminary data.</text>
</comment>
<feature type="compositionally biased region" description="Low complexity" evidence="1">
    <location>
        <begin position="80"/>
        <end position="95"/>
    </location>
</feature>
<dbReference type="InterPro" id="IPR007253">
    <property type="entry name" value="Cell_wall-bd_2"/>
</dbReference>
<dbReference type="PANTHER" id="PTHR30032">
    <property type="entry name" value="N-ACETYLMURAMOYL-L-ALANINE AMIDASE-RELATED"/>
    <property type="match status" value="1"/>
</dbReference>
<protein>
    <submittedName>
        <fullName evidence="2">Cell wall-binding repeat-containing protein</fullName>
    </submittedName>
</protein>
<name>A0A7W2A8N2_9BACL</name>
<gene>
    <name evidence="2" type="ORF">H1191_06735</name>
</gene>
<feature type="region of interest" description="Disordered" evidence="1">
    <location>
        <begin position="67"/>
        <end position="95"/>
    </location>
</feature>
<organism evidence="2 3">
    <name type="scientific">Paenactinomyces guangxiensis</name>
    <dbReference type="NCBI Taxonomy" id="1490290"/>
    <lineage>
        <taxon>Bacteria</taxon>
        <taxon>Bacillati</taxon>
        <taxon>Bacillota</taxon>
        <taxon>Bacilli</taxon>
        <taxon>Bacillales</taxon>
        <taxon>Thermoactinomycetaceae</taxon>
        <taxon>Paenactinomyces</taxon>
    </lineage>
</organism>
<dbReference type="Pfam" id="PF04122">
    <property type="entry name" value="CW_binding_2"/>
    <property type="match status" value="3"/>
</dbReference>
<dbReference type="PANTHER" id="PTHR30032:SF8">
    <property type="entry name" value="GERMINATION-SPECIFIC N-ACETYLMURAMOYL-L-ALANINE AMIDASE"/>
    <property type="match status" value="1"/>
</dbReference>
<dbReference type="Gene3D" id="3.40.50.12090">
    <property type="match status" value="2"/>
</dbReference>
<reference evidence="2 3" key="1">
    <citation type="submission" date="2020-07" db="EMBL/GenBank/DDBJ databases">
        <authorList>
            <person name="Feng H."/>
        </authorList>
    </citation>
    <scope>NUCLEOTIDE SEQUENCE [LARGE SCALE GENOMIC DNA]</scope>
    <source>
        <strain evidence="3">s-10</strain>
    </source>
</reference>